<keyword evidence="3" id="KW-1185">Reference proteome</keyword>
<evidence type="ECO:0000313" key="2">
    <source>
        <dbReference type="EMBL" id="QSQ26287.1"/>
    </source>
</evidence>
<dbReference type="RefSeq" id="WP_206727835.1">
    <property type="nucleotide sequence ID" value="NZ_CP071090.1"/>
</dbReference>
<feature type="transmembrane region" description="Helical" evidence="1">
    <location>
        <begin position="363"/>
        <end position="384"/>
    </location>
</feature>
<dbReference type="Proteomes" id="UP000662747">
    <property type="component" value="Chromosome"/>
</dbReference>
<accession>A0ABX7P747</accession>
<evidence type="ECO:0000256" key="1">
    <source>
        <dbReference type="SAM" id="Phobius"/>
    </source>
</evidence>
<feature type="transmembrane region" description="Helical" evidence="1">
    <location>
        <begin position="180"/>
        <end position="197"/>
    </location>
</feature>
<proteinExistence type="predicted"/>
<evidence type="ECO:0008006" key="4">
    <source>
        <dbReference type="Google" id="ProtNLM"/>
    </source>
</evidence>
<feature type="transmembrane region" description="Helical" evidence="1">
    <location>
        <begin position="391"/>
        <end position="410"/>
    </location>
</feature>
<organism evidence="2 3">
    <name type="scientific">Pyxidicoccus parkwayensis</name>
    <dbReference type="NCBI Taxonomy" id="2813578"/>
    <lineage>
        <taxon>Bacteria</taxon>
        <taxon>Pseudomonadati</taxon>
        <taxon>Myxococcota</taxon>
        <taxon>Myxococcia</taxon>
        <taxon>Myxococcales</taxon>
        <taxon>Cystobacterineae</taxon>
        <taxon>Myxococcaceae</taxon>
        <taxon>Pyxidicoccus</taxon>
    </lineage>
</organism>
<keyword evidence="1" id="KW-0812">Transmembrane</keyword>
<feature type="transmembrane region" description="Helical" evidence="1">
    <location>
        <begin position="141"/>
        <end position="159"/>
    </location>
</feature>
<gene>
    <name evidence="2" type="ORF">JY651_15720</name>
</gene>
<dbReference type="EMBL" id="CP071090">
    <property type="protein sequence ID" value="QSQ26287.1"/>
    <property type="molecule type" value="Genomic_DNA"/>
</dbReference>
<feature type="transmembrane region" description="Helical" evidence="1">
    <location>
        <begin position="430"/>
        <end position="448"/>
    </location>
</feature>
<feature type="transmembrane region" description="Helical" evidence="1">
    <location>
        <begin position="14"/>
        <end position="35"/>
    </location>
</feature>
<feature type="transmembrane region" description="Helical" evidence="1">
    <location>
        <begin position="209"/>
        <end position="229"/>
    </location>
</feature>
<keyword evidence="1" id="KW-0472">Membrane</keyword>
<evidence type="ECO:0000313" key="3">
    <source>
        <dbReference type="Proteomes" id="UP000662747"/>
    </source>
</evidence>
<keyword evidence="1" id="KW-1133">Transmembrane helix</keyword>
<name>A0ABX7P747_9BACT</name>
<protein>
    <recommendedName>
        <fullName evidence="4">Glycosyltransferase RgtA/B/C/D-like domain-containing protein</fullName>
    </recommendedName>
</protein>
<feature type="transmembrane region" description="Helical" evidence="1">
    <location>
        <begin position="90"/>
        <end position="110"/>
    </location>
</feature>
<sequence length="591" mass="64510">MALPLSSPSPQQRLPALVAEGVCVIALLLACVKLGRGVEGVLDLGLWDEADYLYRALLIPERGLPDAEWGPLYSLWYLGLSRLWPDPVEAFYANTRLLLLLTSVAGYAFLRRVGARPWLALAGASLYLLSMAPHVLPRPTLLALFVIVTALLLAFAARTKEEACVRVGLGLLVASFARPEYFLSFLLASGVLGALLIRGVAKERTRGPWAVRTGAAYALGVLALMAVLGNPLGNTRNRRFFAFCQHFADNYVRRTGLPVSPWGQCETVIQSVFGDVDSLGDAARANPGEFLAHLWQNVRRYPLESLRMFAASHGGELPLPGRRPWTREQAGHLGLIAVAVGFPLARLIRNGRRIPRALRSRRVSATLAAAFVVLLPVLVTVALIQPRHHYLVMQGLMGLAVLAALASAAWTPRRSDALLNMSLGPRPTGLVLAAMVAGVLVLSVPDLVQRQGGLTAVKKEQLLRVYALRALGLPSRIEPGGTINVLDAQGGLSVYLGPPFRRIPTWTKHTWEPLASFLRRQRVDLVILDEGLRQDPLLSADPALEDFLSEPGAFGYVTWRIPGVDLLFAVPQSWTSRDTRYPAVSRPSPRR</sequence>
<reference evidence="2 3" key="1">
    <citation type="submission" date="2021-02" db="EMBL/GenBank/DDBJ databases">
        <title>De Novo genome assembly of isolated myxobacteria.</title>
        <authorList>
            <person name="Stevens D.C."/>
        </authorList>
    </citation>
    <scope>NUCLEOTIDE SEQUENCE [LARGE SCALE GENOMIC DNA]</scope>
    <source>
        <strain evidence="3">SCPEA02</strain>
    </source>
</reference>